<dbReference type="Pfam" id="PF07554">
    <property type="entry name" value="FIVAR"/>
    <property type="match status" value="2"/>
</dbReference>
<evidence type="ECO:0000259" key="3">
    <source>
        <dbReference type="Pfam" id="PF05692"/>
    </source>
</evidence>
<organism evidence="4 5">
    <name type="scientific">Mycoplasma bradburyae</name>
    <dbReference type="NCBI Taxonomy" id="2963128"/>
    <lineage>
        <taxon>Bacteria</taxon>
        <taxon>Bacillati</taxon>
        <taxon>Mycoplasmatota</taxon>
        <taxon>Mollicutes</taxon>
        <taxon>Mycoplasmataceae</taxon>
        <taxon>Mycoplasma</taxon>
    </lineage>
</organism>
<evidence type="ECO:0000313" key="5">
    <source>
        <dbReference type="Proteomes" id="UP001216384"/>
    </source>
</evidence>
<feature type="signal peptide" evidence="2">
    <location>
        <begin position="1"/>
        <end position="24"/>
    </location>
</feature>
<dbReference type="Pfam" id="PF05692">
    <property type="entry name" value="Myco_haema"/>
    <property type="match status" value="2"/>
</dbReference>
<feature type="compositionally biased region" description="Low complexity" evidence="1">
    <location>
        <begin position="49"/>
        <end position="75"/>
    </location>
</feature>
<feature type="domain" description="Haemagglutinin Mycoplasma" evidence="3">
    <location>
        <begin position="266"/>
        <end position="367"/>
    </location>
</feature>
<protein>
    <recommendedName>
        <fullName evidence="3">Haemagglutinin Mycoplasma domain-containing protein</fullName>
    </recommendedName>
</protein>
<keyword evidence="2" id="KW-0732">Signal</keyword>
<dbReference type="EMBL" id="JAJHZP010000013">
    <property type="protein sequence ID" value="MDC4183471.1"/>
    <property type="molecule type" value="Genomic_DNA"/>
</dbReference>
<reference evidence="4" key="1">
    <citation type="submission" date="2021-11" db="EMBL/GenBank/DDBJ databases">
        <title>Description of Mycoplasma bradburyaesp. nov.from sea birds: a tribute to a great mycoplasmologist.</title>
        <authorList>
            <person name="Ramirez A.S."/>
            <person name="Poveda C."/>
            <person name="Suarez-Perez A."/>
            <person name="Rosales R.S."/>
            <person name="Dijkman R."/>
            <person name="Feberwee A."/>
            <person name="Spergser J."/>
            <person name="Szostak M.P."/>
            <person name="Ressel L."/>
            <person name="Calabuig P."/>
            <person name="Catania S."/>
            <person name="Gobbo F."/>
            <person name="Timofte D."/>
            <person name="Poveda J.B."/>
        </authorList>
    </citation>
    <scope>NUCLEOTIDE SEQUENCE</scope>
    <source>
        <strain evidence="4">T264</strain>
    </source>
</reference>
<dbReference type="PROSITE" id="PS51257">
    <property type="entry name" value="PROKAR_LIPOPROTEIN"/>
    <property type="match status" value="1"/>
</dbReference>
<evidence type="ECO:0000256" key="2">
    <source>
        <dbReference type="SAM" id="SignalP"/>
    </source>
</evidence>
<dbReference type="RefSeq" id="WP_255045602.1">
    <property type="nucleotide sequence ID" value="NZ_CP101415.1"/>
</dbReference>
<feature type="chain" id="PRO_5043364047" description="Haemagglutinin Mycoplasma domain-containing protein" evidence="2">
    <location>
        <begin position="25"/>
        <end position="618"/>
    </location>
</feature>
<dbReference type="InterPro" id="IPR008692">
    <property type="entry name" value="Hemogglutn_Mycoplasma"/>
</dbReference>
<dbReference type="Proteomes" id="UP001216384">
    <property type="component" value="Unassembled WGS sequence"/>
</dbReference>
<proteinExistence type="predicted"/>
<dbReference type="AlphaFoldDB" id="A0AAW6HQC5"/>
<accession>A0AAW6HQC5</accession>
<evidence type="ECO:0000256" key="1">
    <source>
        <dbReference type="SAM" id="MobiDB-lite"/>
    </source>
</evidence>
<feature type="region of interest" description="Disordered" evidence="1">
    <location>
        <begin position="32"/>
        <end position="80"/>
    </location>
</feature>
<comment type="caution">
    <text evidence="4">The sequence shown here is derived from an EMBL/GenBank/DDBJ whole genome shotgun (WGS) entry which is preliminary data.</text>
</comment>
<evidence type="ECO:0000313" key="4">
    <source>
        <dbReference type="EMBL" id="MDC4183471.1"/>
    </source>
</evidence>
<name>A0AAW6HQC5_9MOLU</name>
<sequence length="618" mass="68029">MKQKTKKLLQLSFSLGFLATTALVATSCKQPATVAPKPTNPMQPGNGSGSETTTPGSGETMQPGNNSGSGTGTTTPDNTEAKNQLDTVIGTKDTNLALYSDYSIIKSELTKAYETAKSVSDKANASKEELTVAKTTLETAINKAKTDKTDFDSENANLVNAYAALKNKLSSKETDLAMISETKYLPIKTHLANLYDQASTIISNTLQADPKPNEDNLSQLKTNIESVISKLDDEKTNVNQYSKFKLFKISNSQFEGNSLYSAKPSRPQSIVAFSSNFDNSNETYRWKYATRNIIDVNDEVINSELTSVGWIYDLNTNSNERSLTYNIDFEYYAGTTATLYFPYKATKTDENNSNLSLKYKLNDKPIMNFDLSNVKVDGIEVAKIHLTDLKFGNNKITFSTDANKKAPMIGNIYISATSETDDEVYDDIFGNIRYSDNANKITVNFAKGYGLANNALGGADNQNTIIKKFNGRLDNQNADVYYLLGYLGSNTRYNNQSGIERYYTFYVNAPKEGVYSISGFYNSGENNRGLTFWKGQYAATGNENVAKFNLTMSGDWSNTLKSFNKDQKIDGTTGSLRLSKGLNKIIVSGKNMTSPAPNLGNVTFTLEESTDSSMILEN</sequence>
<dbReference type="Gene3D" id="2.60.120.260">
    <property type="entry name" value="Galactose-binding domain-like"/>
    <property type="match status" value="1"/>
</dbReference>
<feature type="domain" description="Haemagglutinin Mycoplasma" evidence="3">
    <location>
        <begin position="375"/>
        <end position="607"/>
    </location>
</feature>
<gene>
    <name evidence="4" type="ORF">LNO71_02295</name>
</gene>